<organism evidence="1 2">
    <name type="scientific">Friedmanniomyces endolithicus</name>
    <dbReference type="NCBI Taxonomy" id="329885"/>
    <lineage>
        <taxon>Eukaryota</taxon>
        <taxon>Fungi</taxon>
        <taxon>Dikarya</taxon>
        <taxon>Ascomycota</taxon>
        <taxon>Pezizomycotina</taxon>
        <taxon>Dothideomycetes</taxon>
        <taxon>Dothideomycetidae</taxon>
        <taxon>Mycosphaerellales</taxon>
        <taxon>Teratosphaeriaceae</taxon>
        <taxon>Friedmanniomyces</taxon>
    </lineage>
</organism>
<proteinExistence type="predicted"/>
<comment type="caution">
    <text evidence="1">The sequence shown here is derived from an EMBL/GenBank/DDBJ whole genome shotgun (WGS) entry which is preliminary data.</text>
</comment>
<name>A0AAN6JVF0_9PEZI</name>
<dbReference type="EMBL" id="JAUJLE010001490">
    <property type="protein sequence ID" value="KAK0948991.1"/>
    <property type="molecule type" value="Genomic_DNA"/>
</dbReference>
<evidence type="ECO:0000313" key="2">
    <source>
        <dbReference type="Proteomes" id="UP001175353"/>
    </source>
</evidence>
<keyword evidence="2" id="KW-1185">Reference proteome</keyword>
<gene>
    <name evidence="1" type="ORF">LTR91_026813</name>
</gene>
<accession>A0AAN6JVF0</accession>
<evidence type="ECO:0000313" key="1">
    <source>
        <dbReference type="EMBL" id="KAK0948991.1"/>
    </source>
</evidence>
<dbReference type="AlphaFoldDB" id="A0AAN6JVF0"/>
<reference evidence="1" key="1">
    <citation type="submission" date="2023-06" db="EMBL/GenBank/DDBJ databases">
        <title>Black Yeasts Isolated from many extreme environments.</title>
        <authorList>
            <person name="Coleine C."/>
            <person name="Stajich J.E."/>
            <person name="Selbmann L."/>
        </authorList>
    </citation>
    <scope>NUCLEOTIDE SEQUENCE</scope>
    <source>
        <strain evidence="1">CCFEE 5200</strain>
    </source>
</reference>
<dbReference type="Proteomes" id="UP001175353">
    <property type="component" value="Unassembled WGS sequence"/>
</dbReference>
<sequence length="85" mass="9272">MELRQTLTGDHVAGNYFAVATPSHGILAQHATGVGHEKAVAAAEMVADAMMWTKIVLTVRNDGGFQVQQARKRLDLKQADLPIRF</sequence>
<protein>
    <submittedName>
        <fullName evidence="1">Uncharacterized protein</fullName>
    </submittedName>
</protein>